<dbReference type="HOGENOM" id="CLU_140412_0_0_6"/>
<keyword evidence="1" id="KW-0732">Signal</keyword>
<dbReference type="OrthoDB" id="6572071at2"/>
<keyword evidence="3" id="KW-1185">Reference proteome</keyword>
<gene>
    <name evidence="2" type="ORF">XPG1_0259</name>
</gene>
<protein>
    <recommendedName>
        <fullName evidence="4">DUF930 domain-containing protein</fullName>
    </recommendedName>
</protein>
<evidence type="ECO:0000256" key="1">
    <source>
        <dbReference type="SAM" id="SignalP"/>
    </source>
</evidence>
<feature type="chain" id="PRO_5001652195" description="DUF930 domain-containing protein" evidence="1">
    <location>
        <begin position="29"/>
        <end position="164"/>
    </location>
</feature>
<name>A0A068QYP0_9GAMM</name>
<dbReference type="EMBL" id="FO704551">
    <property type="protein sequence ID" value="CDG19914.1"/>
    <property type="molecule type" value="Genomic_DNA"/>
</dbReference>
<reference evidence="2 3" key="1">
    <citation type="submission" date="2013-07" db="EMBL/GenBank/DDBJ databases">
        <authorList>
            <person name="Genoscope - CEA"/>
        </authorList>
    </citation>
    <scope>NUCLEOTIDE SEQUENCE [LARGE SCALE GENOMIC DNA]</scope>
    <source>
        <strain evidence="2 3">G6</strain>
    </source>
</reference>
<dbReference type="KEGG" id="xpo:XPG1_0259"/>
<sequence length="164" mass="18510">MFYSRYLTYLGAISLLSSVFALSAFAQAQVPSQQLSPNQKKYLQQQINEQVIDKSALSMVEGWSETKKVAEFICRPFALPVIQKYHKDADKVFLGIDSPEDINLKNTSELVGIGMYRTDDGWHNIRFSCKLDVTGKARSFKFENIVPPKLQTGPGPVILPHKEK</sequence>
<accession>A0A068QYP0</accession>
<dbReference type="STRING" id="1354304.XPG1_0259"/>
<evidence type="ECO:0008006" key="4">
    <source>
        <dbReference type="Google" id="ProtNLM"/>
    </source>
</evidence>
<evidence type="ECO:0000313" key="3">
    <source>
        <dbReference type="Proteomes" id="UP000032735"/>
    </source>
</evidence>
<proteinExistence type="predicted"/>
<feature type="signal peptide" evidence="1">
    <location>
        <begin position="1"/>
        <end position="28"/>
    </location>
</feature>
<dbReference type="Proteomes" id="UP000032735">
    <property type="component" value="Chromosome"/>
</dbReference>
<organism evidence="2 3">
    <name type="scientific">Xenorhabdus poinarii G6</name>
    <dbReference type="NCBI Taxonomy" id="1354304"/>
    <lineage>
        <taxon>Bacteria</taxon>
        <taxon>Pseudomonadati</taxon>
        <taxon>Pseudomonadota</taxon>
        <taxon>Gammaproteobacteria</taxon>
        <taxon>Enterobacterales</taxon>
        <taxon>Morganellaceae</taxon>
        <taxon>Xenorhabdus</taxon>
    </lineage>
</organism>
<evidence type="ECO:0000313" key="2">
    <source>
        <dbReference type="EMBL" id="CDG19914.1"/>
    </source>
</evidence>
<dbReference type="AlphaFoldDB" id="A0A068QYP0"/>